<protein>
    <submittedName>
        <fullName evidence="8">Major facilitator superfamily</fullName>
    </submittedName>
</protein>
<gene>
    <name evidence="8" type="ORF">UV59_C0008G0026</name>
</gene>
<evidence type="ECO:0000256" key="2">
    <source>
        <dbReference type="ARBA" id="ARBA00022475"/>
    </source>
</evidence>
<evidence type="ECO:0000313" key="8">
    <source>
        <dbReference type="EMBL" id="KKS85333.1"/>
    </source>
</evidence>
<dbReference type="PROSITE" id="PS50850">
    <property type="entry name" value="MFS"/>
    <property type="match status" value="1"/>
</dbReference>
<organism evidence="8 9">
    <name type="scientific">Candidatus Gottesmanbacteria bacterium GW2011_GWA1_43_11</name>
    <dbReference type="NCBI Taxonomy" id="1618436"/>
    <lineage>
        <taxon>Bacteria</taxon>
        <taxon>Candidatus Gottesmaniibacteriota</taxon>
    </lineage>
</organism>
<dbReference type="PANTHER" id="PTHR23513">
    <property type="entry name" value="INTEGRAL MEMBRANE EFFLUX PROTEIN-RELATED"/>
    <property type="match status" value="1"/>
</dbReference>
<feature type="domain" description="Major facilitator superfamily (MFS) profile" evidence="7">
    <location>
        <begin position="14"/>
        <end position="416"/>
    </location>
</feature>
<evidence type="ECO:0000256" key="6">
    <source>
        <dbReference type="SAM" id="Phobius"/>
    </source>
</evidence>
<feature type="transmembrane region" description="Helical" evidence="6">
    <location>
        <begin position="289"/>
        <end position="309"/>
    </location>
</feature>
<dbReference type="GO" id="GO:0022857">
    <property type="term" value="F:transmembrane transporter activity"/>
    <property type="evidence" value="ECO:0007669"/>
    <property type="project" value="InterPro"/>
</dbReference>
<feature type="transmembrane region" description="Helical" evidence="6">
    <location>
        <begin position="165"/>
        <end position="188"/>
    </location>
</feature>
<dbReference type="Gene3D" id="1.20.1250.20">
    <property type="entry name" value="MFS general substrate transporter like domains"/>
    <property type="match status" value="1"/>
</dbReference>
<dbReference type="Pfam" id="PF07690">
    <property type="entry name" value="MFS_1"/>
    <property type="match status" value="1"/>
</dbReference>
<feature type="transmembrane region" description="Helical" evidence="6">
    <location>
        <begin position="225"/>
        <end position="246"/>
    </location>
</feature>
<evidence type="ECO:0000256" key="3">
    <source>
        <dbReference type="ARBA" id="ARBA00022692"/>
    </source>
</evidence>
<comment type="subcellular location">
    <subcellularLocation>
        <location evidence="1">Cell membrane</location>
        <topology evidence="1">Multi-pass membrane protein</topology>
    </subcellularLocation>
</comment>
<feature type="transmembrane region" description="Helical" evidence="6">
    <location>
        <begin position="20"/>
        <end position="41"/>
    </location>
</feature>
<name>A0A0G1FEQ0_9BACT</name>
<keyword evidence="2" id="KW-1003">Cell membrane</keyword>
<feature type="transmembrane region" description="Helical" evidence="6">
    <location>
        <begin position="389"/>
        <end position="408"/>
    </location>
</feature>
<dbReference type="PANTHER" id="PTHR23513:SF6">
    <property type="entry name" value="MAJOR FACILITATOR SUPERFAMILY ASSOCIATED DOMAIN-CONTAINING PROTEIN"/>
    <property type="match status" value="1"/>
</dbReference>
<evidence type="ECO:0000256" key="5">
    <source>
        <dbReference type="ARBA" id="ARBA00023136"/>
    </source>
</evidence>
<comment type="caution">
    <text evidence="8">The sequence shown here is derived from an EMBL/GenBank/DDBJ whole genome shotgun (WGS) entry which is preliminary data.</text>
</comment>
<dbReference type="Proteomes" id="UP000034543">
    <property type="component" value="Unassembled WGS sequence"/>
</dbReference>
<feature type="transmembrane region" description="Helical" evidence="6">
    <location>
        <begin position="258"/>
        <end position="277"/>
    </location>
</feature>
<feature type="transmembrane region" description="Helical" evidence="6">
    <location>
        <begin position="321"/>
        <end position="341"/>
    </location>
</feature>
<dbReference type="EMBL" id="LCFB01000008">
    <property type="protein sequence ID" value="KKS85333.1"/>
    <property type="molecule type" value="Genomic_DNA"/>
</dbReference>
<dbReference type="GO" id="GO:0005886">
    <property type="term" value="C:plasma membrane"/>
    <property type="evidence" value="ECO:0007669"/>
    <property type="project" value="UniProtKB-SubCell"/>
</dbReference>
<evidence type="ECO:0000256" key="4">
    <source>
        <dbReference type="ARBA" id="ARBA00022989"/>
    </source>
</evidence>
<evidence type="ECO:0000259" key="7">
    <source>
        <dbReference type="PROSITE" id="PS50850"/>
    </source>
</evidence>
<feature type="transmembrane region" description="Helical" evidence="6">
    <location>
        <begin position="53"/>
        <end position="72"/>
    </location>
</feature>
<dbReference type="SUPFAM" id="SSF103473">
    <property type="entry name" value="MFS general substrate transporter"/>
    <property type="match status" value="1"/>
</dbReference>
<dbReference type="CDD" id="cd06173">
    <property type="entry name" value="MFS_MefA_like"/>
    <property type="match status" value="1"/>
</dbReference>
<feature type="transmembrane region" description="Helical" evidence="6">
    <location>
        <begin position="104"/>
        <end position="127"/>
    </location>
</feature>
<feature type="transmembrane region" description="Helical" evidence="6">
    <location>
        <begin position="361"/>
        <end position="383"/>
    </location>
</feature>
<keyword evidence="5 6" id="KW-0472">Membrane</keyword>
<dbReference type="STRING" id="1618436.UV59_C0008G0026"/>
<accession>A0A0G1FEQ0</accession>
<keyword evidence="3 6" id="KW-0812">Transmembrane</keyword>
<sequence>MHKNVLIQVLRIIPFRNLWFAQVVTQIVVNMLIFVLGVVIYETTASNTAVSVLYIAVGIPAAIFGIISGVFVDRLPKKGLLISTVFVRAGLVLLLVFSRGHLTALYVIAALISIVGQFFIPAEAALIPHFVQRELLLPANSLFTMTFYSAIIGGFVAGGPLLDLLGWQTLLILLVGAFVAAGVLLLFLPREPFLPSAQQLSFTTVLNDLRAGINFIYKTIRVREAITLLLLAQAVIAIFASLGPGFADRILYIKLTDASILILGPAALGMICGAIFISQVKSRFSRRKLITASIIASGLLFMLVASLAASSRYDLPRVINVGILPIAIASFFCLGFANSLIDVTCNTILQEQTQEHMRGRVYGVLASLIGGVAILPVFVSGLLADTWGVGTVVFCLGLGLAGLGILVGRLHSAVAH</sequence>
<evidence type="ECO:0000256" key="1">
    <source>
        <dbReference type="ARBA" id="ARBA00004651"/>
    </source>
</evidence>
<dbReference type="InterPro" id="IPR011701">
    <property type="entry name" value="MFS"/>
</dbReference>
<feature type="transmembrane region" description="Helical" evidence="6">
    <location>
        <begin position="139"/>
        <end position="159"/>
    </location>
</feature>
<keyword evidence="4 6" id="KW-1133">Transmembrane helix</keyword>
<evidence type="ECO:0000313" key="9">
    <source>
        <dbReference type="Proteomes" id="UP000034543"/>
    </source>
</evidence>
<feature type="transmembrane region" description="Helical" evidence="6">
    <location>
        <begin position="79"/>
        <end position="98"/>
    </location>
</feature>
<dbReference type="AlphaFoldDB" id="A0A0G1FEQ0"/>
<proteinExistence type="predicted"/>
<reference evidence="8 9" key="1">
    <citation type="journal article" date="2015" name="Nature">
        <title>rRNA introns, odd ribosomes, and small enigmatic genomes across a large radiation of phyla.</title>
        <authorList>
            <person name="Brown C.T."/>
            <person name="Hug L.A."/>
            <person name="Thomas B.C."/>
            <person name="Sharon I."/>
            <person name="Castelle C.J."/>
            <person name="Singh A."/>
            <person name="Wilkins M.J."/>
            <person name="Williams K.H."/>
            <person name="Banfield J.F."/>
        </authorList>
    </citation>
    <scope>NUCLEOTIDE SEQUENCE [LARGE SCALE GENOMIC DNA]</scope>
</reference>
<dbReference type="InterPro" id="IPR020846">
    <property type="entry name" value="MFS_dom"/>
</dbReference>
<dbReference type="InterPro" id="IPR036259">
    <property type="entry name" value="MFS_trans_sf"/>
</dbReference>